<organism evidence="1 2">
    <name type="scientific">Kribbella albertanoniae</name>
    <dbReference type="NCBI Taxonomy" id="1266829"/>
    <lineage>
        <taxon>Bacteria</taxon>
        <taxon>Bacillati</taxon>
        <taxon>Actinomycetota</taxon>
        <taxon>Actinomycetes</taxon>
        <taxon>Propionibacteriales</taxon>
        <taxon>Kribbellaceae</taxon>
        <taxon>Kribbella</taxon>
    </lineage>
</organism>
<gene>
    <name evidence="1" type="ORF">E1261_33290</name>
</gene>
<dbReference type="EMBL" id="SMKA01000218">
    <property type="protein sequence ID" value="TDC21450.1"/>
    <property type="molecule type" value="Genomic_DNA"/>
</dbReference>
<accession>A0A4R4PHJ0</accession>
<sequence>MSTPKEDLQALVDSMSDSVAADVLPRIRLIKLEAEARAERTTPSAWPPAWVGSVDGTSPDFSERIDEMLAEGLGRSPK</sequence>
<comment type="caution">
    <text evidence="1">The sequence shown here is derived from an EMBL/GenBank/DDBJ whole genome shotgun (WGS) entry which is preliminary data.</text>
</comment>
<name>A0A4R4PHJ0_9ACTN</name>
<keyword evidence="2" id="KW-1185">Reference proteome</keyword>
<dbReference type="AlphaFoldDB" id="A0A4R4PHJ0"/>
<dbReference type="Proteomes" id="UP000295075">
    <property type="component" value="Unassembled WGS sequence"/>
</dbReference>
<evidence type="ECO:0000313" key="2">
    <source>
        <dbReference type="Proteomes" id="UP000295075"/>
    </source>
</evidence>
<protein>
    <submittedName>
        <fullName evidence="1">Uncharacterized protein</fullName>
    </submittedName>
</protein>
<dbReference type="RefSeq" id="WP_132413658.1">
    <property type="nucleotide sequence ID" value="NZ_SMKA01000218.1"/>
</dbReference>
<proteinExistence type="predicted"/>
<dbReference type="OrthoDB" id="4627936at2"/>
<reference evidence="1 2" key="1">
    <citation type="submission" date="2019-03" db="EMBL/GenBank/DDBJ databases">
        <title>Draft genome sequences of novel Actinobacteria.</title>
        <authorList>
            <person name="Sahin N."/>
            <person name="Ay H."/>
            <person name="Saygin H."/>
        </authorList>
    </citation>
    <scope>NUCLEOTIDE SEQUENCE [LARGE SCALE GENOMIC DNA]</scope>
    <source>
        <strain evidence="1 2">JCM 30547</strain>
    </source>
</reference>
<evidence type="ECO:0000313" key="1">
    <source>
        <dbReference type="EMBL" id="TDC21450.1"/>
    </source>
</evidence>